<dbReference type="EMBL" id="JAGKQM010000005">
    <property type="protein sequence ID" value="KAH0926846.1"/>
    <property type="molecule type" value="Genomic_DNA"/>
</dbReference>
<comment type="caution">
    <text evidence="2">The sequence shown here is derived from an EMBL/GenBank/DDBJ whole genome shotgun (WGS) entry which is preliminary data.</text>
</comment>
<sequence>MVVRAPGMNPLKIPSTKPSSVTEDISMMEKKLHYNREVAPSDPTPQYPETETPPHLHHRPQTVSTASHDDLKENASIHLDLHLTNSFLQCLNLNANLNIYPREVSKSMKGVTRHDHLNLEINEH</sequence>
<evidence type="ECO:0000313" key="3">
    <source>
        <dbReference type="Proteomes" id="UP000824890"/>
    </source>
</evidence>
<name>A0ABQ8DBX0_BRANA</name>
<gene>
    <name evidence="2" type="ORF">HID58_019102</name>
</gene>
<reference evidence="2 3" key="1">
    <citation type="submission" date="2021-05" db="EMBL/GenBank/DDBJ databases">
        <title>Genome Assembly of Synthetic Allotetraploid Brassica napus Reveals Homoeologous Exchanges between Subgenomes.</title>
        <authorList>
            <person name="Davis J.T."/>
        </authorList>
    </citation>
    <scope>NUCLEOTIDE SEQUENCE [LARGE SCALE GENOMIC DNA]</scope>
    <source>
        <strain evidence="3">cv. Da-Ae</strain>
        <tissue evidence="2">Seedling</tissue>
    </source>
</reference>
<organism evidence="2 3">
    <name type="scientific">Brassica napus</name>
    <name type="common">Rape</name>
    <dbReference type="NCBI Taxonomy" id="3708"/>
    <lineage>
        <taxon>Eukaryota</taxon>
        <taxon>Viridiplantae</taxon>
        <taxon>Streptophyta</taxon>
        <taxon>Embryophyta</taxon>
        <taxon>Tracheophyta</taxon>
        <taxon>Spermatophyta</taxon>
        <taxon>Magnoliopsida</taxon>
        <taxon>eudicotyledons</taxon>
        <taxon>Gunneridae</taxon>
        <taxon>Pentapetalae</taxon>
        <taxon>rosids</taxon>
        <taxon>malvids</taxon>
        <taxon>Brassicales</taxon>
        <taxon>Brassicaceae</taxon>
        <taxon>Brassiceae</taxon>
        <taxon>Brassica</taxon>
    </lineage>
</organism>
<evidence type="ECO:0000256" key="1">
    <source>
        <dbReference type="SAM" id="MobiDB-lite"/>
    </source>
</evidence>
<feature type="region of interest" description="Disordered" evidence="1">
    <location>
        <begin position="35"/>
        <end position="69"/>
    </location>
</feature>
<protein>
    <submittedName>
        <fullName evidence="2">Uncharacterized protein</fullName>
    </submittedName>
</protein>
<proteinExistence type="predicted"/>
<evidence type="ECO:0000313" key="2">
    <source>
        <dbReference type="EMBL" id="KAH0926846.1"/>
    </source>
</evidence>
<accession>A0ABQ8DBX0</accession>
<keyword evidence="3" id="KW-1185">Reference proteome</keyword>
<feature type="region of interest" description="Disordered" evidence="1">
    <location>
        <begin position="1"/>
        <end position="22"/>
    </location>
</feature>
<dbReference type="Proteomes" id="UP000824890">
    <property type="component" value="Unassembled WGS sequence"/>
</dbReference>